<dbReference type="AlphaFoldDB" id="A0A1L9Q0C3"/>
<accession>A0A1L9Q0C3</accession>
<feature type="chain" id="PRO_5012747355" evidence="1">
    <location>
        <begin position="22"/>
        <end position="111"/>
    </location>
</feature>
<keyword evidence="3" id="KW-1185">Reference proteome</keyword>
<name>A0A1L9Q0C3_ASPVE</name>
<evidence type="ECO:0000256" key="1">
    <source>
        <dbReference type="SAM" id="SignalP"/>
    </source>
</evidence>
<reference evidence="3" key="1">
    <citation type="journal article" date="2017" name="Genome Biol.">
        <title>Comparative genomics reveals high biological diversity and specific adaptations in the industrially and medically important fungal genus Aspergillus.</title>
        <authorList>
            <person name="de Vries R.P."/>
            <person name="Riley R."/>
            <person name="Wiebenga A."/>
            <person name="Aguilar-Osorio G."/>
            <person name="Amillis S."/>
            <person name="Uchima C.A."/>
            <person name="Anderluh G."/>
            <person name="Asadollahi M."/>
            <person name="Askin M."/>
            <person name="Barry K."/>
            <person name="Battaglia E."/>
            <person name="Bayram O."/>
            <person name="Benocci T."/>
            <person name="Braus-Stromeyer S.A."/>
            <person name="Caldana C."/>
            <person name="Canovas D."/>
            <person name="Cerqueira G.C."/>
            <person name="Chen F."/>
            <person name="Chen W."/>
            <person name="Choi C."/>
            <person name="Clum A."/>
            <person name="Dos Santos R.A."/>
            <person name="Damasio A.R."/>
            <person name="Diallinas G."/>
            <person name="Emri T."/>
            <person name="Fekete E."/>
            <person name="Flipphi M."/>
            <person name="Freyberg S."/>
            <person name="Gallo A."/>
            <person name="Gournas C."/>
            <person name="Habgood R."/>
            <person name="Hainaut M."/>
            <person name="Harispe M.L."/>
            <person name="Henrissat B."/>
            <person name="Hilden K.S."/>
            <person name="Hope R."/>
            <person name="Hossain A."/>
            <person name="Karabika E."/>
            <person name="Karaffa L."/>
            <person name="Karanyi Z."/>
            <person name="Krasevec N."/>
            <person name="Kuo A."/>
            <person name="Kusch H."/>
            <person name="LaButti K."/>
            <person name="Lagendijk E.L."/>
            <person name="Lapidus A."/>
            <person name="Levasseur A."/>
            <person name="Lindquist E."/>
            <person name="Lipzen A."/>
            <person name="Logrieco A.F."/>
            <person name="MacCabe A."/>
            <person name="Maekelae M.R."/>
            <person name="Malavazi I."/>
            <person name="Melin P."/>
            <person name="Meyer V."/>
            <person name="Mielnichuk N."/>
            <person name="Miskei M."/>
            <person name="Molnar A.P."/>
            <person name="Mule G."/>
            <person name="Ngan C.Y."/>
            <person name="Orejas M."/>
            <person name="Orosz E."/>
            <person name="Ouedraogo J.P."/>
            <person name="Overkamp K.M."/>
            <person name="Park H.-S."/>
            <person name="Perrone G."/>
            <person name="Piumi F."/>
            <person name="Punt P.J."/>
            <person name="Ram A.F."/>
            <person name="Ramon A."/>
            <person name="Rauscher S."/>
            <person name="Record E."/>
            <person name="Riano-Pachon D.M."/>
            <person name="Robert V."/>
            <person name="Roehrig J."/>
            <person name="Ruller R."/>
            <person name="Salamov A."/>
            <person name="Salih N.S."/>
            <person name="Samson R.A."/>
            <person name="Sandor E."/>
            <person name="Sanguinetti M."/>
            <person name="Schuetze T."/>
            <person name="Sepcic K."/>
            <person name="Shelest E."/>
            <person name="Sherlock G."/>
            <person name="Sophianopoulou V."/>
            <person name="Squina F.M."/>
            <person name="Sun H."/>
            <person name="Susca A."/>
            <person name="Todd R.B."/>
            <person name="Tsang A."/>
            <person name="Unkles S.E."/>
            <person name="van de Wiele N."/>
            <person name="van Rossen-Uffink D."/>
            <person name="Oliveira J.V."/>
            <person name="Vesth T.C."/>
            <person name="Visser J."/>
            <person name="Yu J.-H."/>
            <person name="Zhou M."/>
            <person name="Andersen M.R."/>
            <person name="Archer D.B."/>
            <person name="Baker S.E."/>
            <person name="Benoit I."/>
            <person name="Brakhage A.A."/>
            <person name="Braus G.H."/>
            <person name="Fischer R."/>
            <person name="Frisvad J.C."/>
            <person name="Goldman G.H."/>
            <person name="Houbraken J."/>
            <person name="Oakley B."/>
            <person name="Pocsi I."/>
            <person name="Scazzocchio C."/>
            <person name="Seiboth B."/>
            <person name="vanKuyk P.A."/>
            <person name="Wortman J."/>
            <person name="Dyer P.S."/>
            <person name="Grigoriev I.V."/>
        </authorList>
    </citation>
    <scope>NUCLEOTIDE SEQUENCE [LARGE SCALE GENOMIC DNA]</scope>
    <source>
        <strain evidence="3">CBS 583.65</strain>
    </source>
</reference>
<proteinExistence type="predicted"/>
<protein>
    <submittedName>
        <fullName evidence="2">Uncharacterized protein</fullName>
    </submittedName>
</protein>
<dbReference type="GeneID" id="63726249"/>
<dbReference type="EMBL" id="KV878136">
    <property type="protein sequence ID" value="OJJ07227.1"/>
    <property type="molecule type" value="Genomic_DNA"/>
</dbReference>
<gene>
    <name evidence="2" type="ORF">ASPVEDRAFT_33458</name>
</gene>
<feature type="signal peptide" evidence="1">
    <location>
        <begin position="1"/>
        <end position="21"/>
    </location>
</feature>
<sequence length="111" mass="11436">MKISAASASVLLAAIAPAVVGQWIPPGTLALIGITTSTGTQFTAPGLKACEESPFGVPFNAKEIDIKSTGAPAKCTFYSEGGCKGQHYTLKDGFHPLRHDLVVGSFNCALA</sequence>
<dbReference type="Proteomes" id="UP000184073">
    <property type="component" value="Unassembled WGS sequence"/>
</dbReference>
<dbReference type="VEuPathDB" id="FungiDB:ASPVEDRAFT_33458"/>
<keyword evidence="1" id="KW-0732">Signal</keyword>
<organism evidence="2 3">
    <name type="scientific">Aspergillus versicolor CBS 583.65</name>
    <dbReference type="NCBI Taxonomy" id="1036611"/>
    <lineage>
        <taxon>Eukaryota</taxon>
        <taxon>Fungi</taxon>
        <taxon>Dikarya</taxon>
        <taxon>Ascomycota</taxon>
        <taxon>Pezizomycotina</taxon>
        <taxon>Eurotiomycetes</taxon>
        <taxon>Eurotiomycetidae</taxon>
        <taxon>Eurotiales</taxon>
        <taxon>Aspergillaceae</taxon>
        <taxon>Aspergillus</taxon>
        <taxon>Aspergillus subgen. Nidulantes</taxon>
    </lineage>
</organism>
<dbReference type="RefSeq" id="XP_040672989.1">
    <property type="nucleotide sequence ID" value="XM_040810738.1"/>
</dbReference>
<evidence type="ECO:0000313" key="2">
    <source>
        <dbReference type="EMBL" id="OJJ07227.1"/>
    </source>
</evidence>
<evidence type="ECO:0000313" key="3">
    <source>
        <dbReference type="Proteomes" id="UP000184073"/>
    </source>
</evidence>